<organism evidence="2 3">
    <name type="scientific">Aurantiacibacter spongiae</name>
    <dbReference type="NCBI Taxonomy" id="2488860"/>
    <lineage>
        <taxon>Bacteria</taxon>
        <taxon>Pseudomonadati</taxon>
        <taxon>Pseudomonadota</taxon>
        <taxon>Alphaproteobacteria</taxon>
        <taxon>Sphingomonadales</taxon>
        <taxon>Erythrobacteraceae</taxon>
        <taxon>Aurantiacibacter</taxon>
    </lineage>
</organism>
<feature type="transmembrane region" description="Helical" evidence="1">
    <location>
        <begin position="17"/>
        <end position="36"/>
    </location>
</feature>
<dbReference type="OrthoDB" id="7432933at2"/>
<keyword evidence="3" id="KW-1185">Reference proteome</keyword>
<feature type="transmembrane region" description="Helical" evidence="1">
    <location>
        <begin position="95"/>
        <end position="119"/>
    </location>
</feature>
<keyword evidence="1" id="KW-1133">Transmembrane helix</keyword>
<evidence type="ECO:0000256" key="1">
    <source>
        <dbReference type="SAM" id="Phobius"/>
    </source>
</evidence>
<name>A0A3N5CT73_9SPHN</name>
<dbReference type="AlphaFoldDB" id="A0A3N5CT73"/>
<evidence type="ECO:0000313" key="2">
    <source>
        <dbReference type="EMBL" id="RPF72383.1"/>
    </source>
</evidence>
<keyword evidence="1" id="KW-0812">Transmembrane</keyword>
<dbReference type="Proteomes" id="UP000275232">
    <property type="component" value="Unassembled WGS sequence"/>
</dbReference>
<proteinExistence type="predicted"/>
<feature type="transmembrane region" description="Helical" evidence="1">
    <location>
        <begin position="125"/>
        <end position="142"/>
    </location>
</feature>
<gene>
    <name evidence="2" type="ORF">EG799_12660</name>
</gene>
<feature type="transmembrane region" description="Helical" evidence="1">
    <location>
        <begin position="63"/>
        <end position="83"/>
    </location>
</feature>
<comment type="caution">
    <text evidence="2">The sequence shown here is derived from an EMBL/GenBank/DDBJ whole genome shotgun (WGS) entry which is preliminary data.</text>
</comment>
<reference evidence="2 3" key="1">
    <citation type="submission" date="2018-11" db="EMBL/GenBank/DDBJ databases">
        <title>Erythrobacter spongiae sp. nov., isolated from a marine sponge.</title>
        <authorList>
            <person name="Zhuang L."/>
            <person name="Luo L."/>
        </authorList>
    </citation>
    <scope>NUCLEOTIDE SEQUENCE [LARGE SCALE GENOMIC DNA]</scope>
    <source>
        <strain evidence="2 3">HN-E23</strain>
    </source>
</reference>
<sequence length="163" mass="18232">MAEADFRHRSPHLLRRLSQAGIAVFLLISAFDIHRWRREPWQLFDSGFADLANAVFGQPYSPWWLYPLAFPAVAVNFGCMLLIWRGRREGLLKPFVASAAVIALVPLFAWQLVGYAMIWESMLTAAGYFIGGAIAVLLYLGLDTASGDSRERATDTRAQAKDN</sequence>
<evidence type="ECO:0000313" key="3">
    <source>
        <dbReference type="Proteomes" id="UP000275232"/>
    </source>
</evidence>
<keyword evidence="1" id="KW-0472">Membrane</keyword>
<protein>
    <submittedName>
        <fullName evidence="2">Uncharacterized protein</fullName>
    </submittedName>
</protein>
<dbReference type="RefSeq" id="WP_123881878.1">
    <property type="nucleotide sequence ID" value="NZ_RPFZ01000001.1"/>
</dbReference>
<dbReference type="EMBL" id="RPFZ01000001">
    <property type="protein sequence ID" value="RPF72383.1"/>
    <property type="molecule type" value="Genomic_DNA"/>
</dbReference>
<accession>A0A3N5CT73</accession>